<dbReference type="Pfam" id="PF01809">
    <property type="entry name" value="YidD"/>
    <property type="match status" value="1"/>
</dbReference>
<dbReference type="PANTHER" id="PTHR33383:SF1">
    <property type="entry name" value="MEMBRANE PROTEIN INSERTION EFFICIENCY FACTOR-RELATED"/>
    <property type="match status" value="1"/>
</dbReference>
<dbReference type="Proteomes" id="UP001143362">
    <property type="component" value="Unassembled WGS sequence"/>
</dbReference>
<comment type="function">
    <text evidence="1">Could be involved in insertion of integral membrane proteins into the membrane.</text>
</comment>
<dbReference type="NCBIfam" id="TIGR00278">
    <property type="entry name" value="membrane protein insertion efficiency factor YidD"/>
    <property type="match status" value="1"/>
</dbReference>
<proteinExistence type="inferred from homology"/>
<comment type="caution">
    <text evidence="2">The sequence shown here is derived from an EMBL/GenBank/DDBJ whole genome shotgun (WGS) entry which is preliminary data.</text>
</comment>
<protein>
    <recommendedName>
        <fullName evidence="1">Putative membrane protein insertion efficiency factor</fullName>
    </recommendedName>
</protein>
<organism evidence="2 3">
    <name type="scientific">Candidatus Litorirhabdus singularis</name>
    <dbReference type="NCBI Taxonomy" id="2518993"/>
    <lineage>
        <taxon>Bacteria</taxon>
        <taxon>Pseudomonadati</taxon>
        <taxon>Pseudomonadota</taxon>
        <taxon>Gammaproteobacteria</taxon>
        <taxon>Cellvibrionales</taxon>
        <taxon>Halieaceae</taxon>
        <taxon>Candidatus Litorirhabdus</taxon>
    </lineage>
</organism>
<comment type="similarity">
    <text evidence="1">Belongs to the UPF0161 family.</text>
</comment>
<reference evidence="2" key="1">
    <citation type="submission" date="2019-02" db="EMBL/GenBank/DDBJ databases">
        <authorList>
            <person name="Li S.-H."/>
        </authorList>
    </citation>
    <scope>NUCLEOTIDE SEQUENCE</scope>
    <source>
        <strain evidence="2">IMCC14734</strain>
    </source>
</reference>
<name>A0ABT3TCG1_9GAMM</name>
<keyword evidence="1" id="KW-1003">Cell membrane</keyword>
<dbReference type="HAMAP" id="MF_00386">
    <property type="entry name" value="UPF0161_YidD"/>
    <property type="match status" value="1"/>
</dbReference>
<dbReference type="PANTHER" id="PTHR33383">
    <property type="entry name" value="MEMBRANE PROTEIN INSERTION EFFICIENCY FACTOR-RELATED"/>
    <property type="match status" value="1"/>
</dbReference>
<keyword evidence="3" id="KW-1185">Reference proteome</keyword>
<evidence type="ECO:0000313" key="3">
    <source>
        <dbReference type="Proteomes" id="UP001143362"/>
    </source>
</evidence>
<evidence type="ECO:0000256" key="1">
    <source>
        <dbReference type="HAMAP-Rule" id="MF_00386"/>
    </source>
</evidence>
<sequence>MAEANGHNMIRRFFIVLIKVYRFLISPLLGDSCRFYPSCSHYAEEAIAEYGVLKGSYLAIRRLSKCHPLHEGGLDPVPPPTSGQ</sequence>
<gene>
    <name evidence="2" type="primary">yidD</name>
    <name evidence="2" type="ORF">EYC98_03735</name>
</gene>
<keyword evidence="1" id="KW-0472">Membrane</keyword>
<dbReference type="InterPro" id="IPR002696">
    <property type="entry name" value="Membr_insert_effic_factor_YidD"/>
</dbReference>
<evidence type="ECO:0000313" key="2">
    <source>
        <dbReference type="EMBL" id="MCX2979972.1"/>
    </source>
</evidence>
<accession>A0ABT3TCG1</accession>
<comment type="subcellular location">
    <subcellularLocation>
        <location evidence="1">Cell membrane</location>
        <topology evidence="1">Peripheral membrane protein</topology>
        <orientation evidence="1">Cytoplasmic side</orientation>
    </subcellularLocation>
</comment>
<dbReference type="EMBL" id="SHNN01000001">
    <property type="protein sequence ID" value="MCX2979972.1"/>
    <property type="molecule type" value="Genomic_DNA"/>
</dbReference>
<dbReference type="SMART" id="SM01234">
    <property type="entry name" value="Haemolytic"/>
    <property type="match status" value="1"/>
</dbReference>